<protein>
    <submittedName>
        <fullName evidence="2">Uncharacterized protein</fullName>
    </submittedName>
</protein>
<feature type="compositionally biased region" description="Basic and acidic residues" evidence="1">
    <location>
        <begin position="79"/>
        <end position="91"/>
    </location>
</feature>
<name>A0A0B7BWT6_9EUPU</name>
<proteinExistence type="predicted"/>
<organism evidence="2">
    <name type="scientific">Arion vulgaris</name>
    <dbReference type="NCBI Taxonomy" id="1028688"/>
    <lineage>
        <taxon>Eukaryota</taxon>
        <taxon>Metazoa</taxon>
        <taxon>Spiralia</taxon>
        <taxon>Lophotrochozoa</taxon>
        <taxon>Mollusca</taxon>
        <taxon>Gastropoda</taxon>
        <taxon>Heterobranchia</taxon>
        <taxon>Euthyneura</taxon>
        <taxon>Panpulmonata</taxon>
        <taxon>Eupulmonata</taxon>
        <taxon>Stylommatophora</taxon>
        <taxon>Helicina</taxon>
        <taxon>Arionoidea</taxon>
        <taxon>Arionidae</taxon>
        <taxon>Arion</taxon>
    </lineage>
</organism>
<feature type="region of interest" description="Disordered" evidence="1">
    <location>
        <begin position="1"/>
        <end position="30"/>
    </location>
</feature>
<gene>
    <name evidence="2" type="primary">ORF213675</name>
</gene>
<dbReference type="EMBL" id="HACG01049976">
    <property type="protein sequence ID" value="CEK96841.1"/>
    <property type="molecule type" value="Transcribed_RNA"/>
</dbReference>
<reference evidence="2" key="1">
    <citation type="submission" date="2014-12" db="EMBL/GenBank/DDBJ databases">
        <title>Insight into the proteome of Arion vulgaris.</title>
        <authorList>
            <person name="Aradska J."/>
            <person name="Bulat T."/>
            <person name="Smidak R."/>
            <person name="Sarate P."/>
            <person name="Gangsoo J."/>
            <person name="Sialana F."/>
            <person name="Bilban M."/>
            <person name="Lubec G."/>
        </authorList>
    </citation>
    <scope>NUCLEOTIDE SEQUENCE</scope>
    <source>
        <tissue evidence="2">Skin</tissue>
    </source>
</reference>
<feature type="region of interest" description="Disordered" evidence="1">
    <location>
        <begin position="153"/>
        <end position="173"/>
    </location>
</feature>
<feature type="non-terminal residue" evidence="2">
    <location>
        <position position="173"/>
    </location>
</feature>
<sequence length="173" mass="18636">TDNTRITRRQSSSIAGSMSGNVNMSRTPESQSLAGGQIFFVASPSMRGKPAGGSEIQDQVVYFMQGSNGQLAPQNSSSPEERDAFMQDRQHLQKRASVKSHTSSANSSVNPSYGPYSTAALQRAQMLQHQQQQLQFSNSIIQTSPLAYRSSPVVNDNINSYNGNTSVASGKST</sequence>
<dbReference type="AlphaFoldDB" id="A0A0B7BWT6"/>
<feature type="compositionally biased region" description="Polar residues" evidence="1">
    <location>
        <begin position="67"/>
        <end position="78"/>
    </location>
</feature>
<evidence type="ECO:0000256" key="1">
    <source>
        <dbReference type="SAM" id="MobiDB-lite"/>
    </source>
</evidence>
<feature type="non-terminal residue" evidence="2">
    <location>
        <position position="1"/>
    </location>
</feature>
<feature type="compositionally biased region" description="Polar residues" evidence="1">
    <location>
        <begin position="99"/>
        <end position="111"/>
    </location>
</feature>
<feature type="region of interest" description="Disordered" evidence="1">
    <location>
        <begin position="67"/>
        <end position="116"/>
    </location>
</feature>
<evidence type="ECO:0000313" key="2">
    <source>
        <dbReference type="EMBL" id="CEK96841.1"/>
    </source>
</evidence>
<accession>A0A0B7BWT6</accession>